<dbReference type="SMART" id="SM00382">
    <property type="entry name" value="AAA"/>
    <property type="match status" value="1"/>
</dbReference>
<evidence type="ECO:0000256" key="4">
    <source>
        <dbReference type="ARBA" id="ARBA00022840"/>
    </source>
</evidence>
<dbReference type="EMBL" id="QFRA01000002">
    <property type="protein sequence ID" value="PZR06531.1"/>
    <property type="molecule type" value="Genomic_DNA"/>
</dbReference>
<sequence length="353" mass="37917">MTLVRASTIGCTWFMTSSRTAINIQEVTRRFGRTTAVDRISLSVEAGEVVAILGPNGAGKSTLLDLILGLSQPDTGTISIYGRTPANAVRSGLVGAALQDGGLPSTMTVERMVRTLTSVHPQRLSPSAVLHDPTLNHLRKRTIGKLSGGQRQQLRLALATMSAPQILILDEPSSALDVTTRSKLWSTIQTIADDGITVLFATHYLPEAERYADRVIVLNAGKIVADGTPEQLASRYPTIIRASLASAEGEARRHRSTPRSTSSDVEGSVLDATQSAYRATASGAPQSSAAVHVDDRIKACLSAGNTYERHGDEIIIHTTNPDQVLLNTLQHRLLIRPTVNRSALDNAFSELTR</sequence>
<dbReference type="InterPro" id="IPR050763">
    <property type="entry name" value="ABC_transporter_ATP-binding"/>
</dbReference>
<reference evidence="8 9" key="1">
    <citation type="submission" date="2017-08" db="EMBL/GenBank/DDBJ databases">
        <title>Infants hospitalized years apart are colonized by the same room-sourced microbial strains.</title>
        <authorList>
            <person name="Brooks B."/>
            <person name="Olm M.R."/>
            <person name="Firek B.A."/>
            <person name="Baker R."/>
            <person name="Thomas B.C."/>
            <person name="Morowitz M.J."/>
            <person name="Banfield J.F."/>
        </authorList>
    </citation>
    <scope>NUCLEOTIDE SEQUENCE [LARGE SCALE GENOMIC DNA]</scope>
    <source>
        <strain evidence="8">S2_003_000_R1_3</strain>
    </source>
</reference>
<comment type="caution">
    <text evidence="8">The sequence shown here is derived from an EMBL/GenBank/DDBJ whole genome shotgun (WGS) entry which is preliminary data.</text>
</comment>
<accession>A0A2W5V8P5</accession>
<evidence type="ECO:0000256" key="2">
    <source>
        <dbReference type="ARBA" id="ARBA00022448"/>
    </source>
</evidence>
<dbReference type="Proteomes" id="UP000249432">
    <property type="component" value="Unassembled WGS sequence"/>
</dbReference>
<comment type="subcellular location">
    <subcellularLocation>
        <location evidence="1">Cell membrane</location>
        <topology evidence="1">Peripheral membrane protein</topology>
    </subcellularLocation>
</comment>
<feature type="domain" description="ABC transporter" evidence="7">
    <location>
        <begin position="22"/>
        <end position="245"/>
    </location>
</feature>
<evidence type="ECO:0000256" key="6">
    <source>
        <dbReference type="SAM" id="MobiDB-lite"/>
    </source>
</evidence>
<evidence type="ECO:0000313" key="8">
    <source>
        <dbReference type="EMBL" id="PZR06531.1"/>
    </source>
</evidence>
<dbReference type="InterPro" id="IPR003593">
    <property type="entry name" value="AAA+_ATPase"/>
</dbReference>
<evidence type="ECO:0000256" key="1">
    <source>
        <dbReference type="ARBA" id="ARBA00004202"/>
    </source>
</evidence>
<keyword evidence="4 8" id="KW-0067">ATP-binding</keyword>
<dbReference type="PROSITE" id="PS50893">
    <property type="entry name" value="ABC_TRANSPORTER_2"/>
    <property type="match status" value="1"/>
</dbReference>
<dbReference type="InterPro" id="IPR003439">
    <property type="entry name" value="ABC_transporter-like_ATP-bd"/>
</dbReference>
<feature type="region of interest" description="Disordered" evidence="6">
    <location>
        <begin position="247"/>
        <end position="268"/>
    </location>
</feature>
<keyword evidence="5" id="KW-0046">Antibiotic resistance</keyword>
<keyword evidence="3" id="KW-0547">Nucleotide-binding</keyword>
<dbReference type="PANTHER" id="PTHR42711:SF17">
    <property type="entry name" value="ABC TRANSPORTER ATP-BINDING PROTEIN"/>
    <property type="match status" value="1"/>
</dbReference>
<dbReference type="InterPro" id="IPR027417">
    <property type="entry name" value="P-loop_NTPase"/>
</dbReference>
<protein>
    <submittedName>
        <fullName evidence="8">ABC transporter ATP-binding protein</fullName>
    </submittedName>
</protein>
<proteinExistence type="predicted"/>
<dbReference type="PANTHER" id="PTHR42711">
    <property type="entry name" value="ABC TRANSPORTER ATP-BINDING PROTEIN"/>
    <property type="match status" value="1"/>
</dbReference>
<dbReference type="SUPFAM" id="SSF52540">
    <property type="entry name" value="P-loop containing nucleoside triphosphate hydrolases"/>
    <property type="match status" value="1"/>
</dbReference>
<dbReference type="Pfam" id="PF00005">
    <property type="entry name" value="ABC_tran"/>
    <property type="match status" value="1"/>
</dbReference>
<gene>
    <name evidence="8" type="ORF">DI525_01840</name>
</gene>
<evidence type="ECO:0000256" key="3">
    <source>
        <dbReference type="ARBA" id="ARBA00022741"/>
    </source>
</evidence>
<dbReference type="GO" id="GO:0046677">
    <property type="term" value="P:response to antibiotic"/>
    <property type="evidence" value="ECO:0007669"/>
    <property type="project" value="UniProtKB-KW"/>
</dbReference>
<evidence type="ECO:0000259" key="7">
    <source>
        <dbReference type="PROSITE" id="PS50893"/>
    </source>
</evidence>
<dbReference type="GO" id="GO:0005524">
    <property type="term" value="F:ATP binding"/>
    <property type="evidence" value="ECO:0007669"/>
    <property type="project" value="UniProtKB-KW"/>
</dbReference>
<dbReference type="GO" id="GO:0005886">
    <property type="term" value="C:plasma membrane"/>
    <property type="evidence" value="ECO:0007669"/>
    <property type="project" value="UniProtKB-SubCell"/>
</dbReference>
<dbReference type="CDD" id="cd03230">
    <property type="entry name" value="ABC_DR_subfamily_A"/>
    <property type="match status" value="1"/>
</dbReference>
<dbReference type="AlphaFoldDB" id="A0A2W5V8P5"/>
<evidence type="ECO:0000256" key="5">
    <source>
        <dbReference type="ARBA" id="ARBA00023251"/>
    </source>
</evidence>
<keyword evidence="2" id="KW-0813">Transport</keyword>
<dbReference type="Gene3D" id="3.40.50.300">
    <property type="entry name" value="P-loop containing nucleotide triphosphate hydrolases"/>
    <property type="match status" value="1"/>
</dbReference>
<evidence type="ECO:0000313" key="9">
    <source>
        <dbReference type="Proteomes" id="UP000249432"/>
    </source>
</evidence>
<dbReference type="GO" id="GO:0016887">
    <property type="term" value="F:ATP hydrolysis activity"/>
    <property type="evidence" value="ECO:0007669"/>
    <property type="project" value="InterPro"/>
</dbReference>
<organism evidence="8 9">
    <name type="scientific">Corynebacterium kroppenstedtii</name>
    <dbReference type="NCBI Taxonomy" id="161879"/>
    <lineage>
        <taxon>Bacteria</taxon>
        <taxon>Bacillati</taxon>
        <taxon>Actinomycetota</taxon>
        <taxon>Actinomycetes</taxon>
        <taxon>Mycobacteriales</taxon>
        <taxon>Corynebacteriaceae</taxon>
        <taxon>Corynebacterium</taxon>
    </lineage>
</organism>
<name>A0A2W5V8P5_9CORY</name>